<dbReference type="PROSITE" id="PS00108">
    <property type="entry name" value="PROTEIN_KINASE_ST"/>
    <property type="match status" value="1"/>
</dbReference>
<evidence type="ECO:0000256" key="7">
    <source>
        <dbReference type="PROSITE-ProRule" id="PRU10141"/>
    </source>
</evidence>
<dbReference type="PROSITE" id="PS51285">
    <property type="entry name" value="AGC_KINASE_CTER"/>
    <property type="match status" value="1"/>
</dbReference>
<dbReference type="KEGG" id="xla:121400029"/>
<dbReference type="PROSITE" id="PS00107">
    <property type="entry name" value="PROTEIN_KINASE_ATP"/>
    <property type="match status" value="1"/>
</dbReference>
<dbReference type="GO" id="GO:0005737">
    <property type="term" value="C:cytoplasm"/>
    <property type="evidence" value="ECO:0000318"/>
    <property type="project" value="GO_Central"/>
</dbReference>
<evidence type="ECO:0000256" key="6">
    <source>
        <dbReference type="ARBA" id="ARBA00022840"/>
    </source>
</evidence>
<dbReference type="AlphaFoldDB" id="A0A8J1MAI7"/>
<evidence type="ECO:0000256" key="4">
    <source>
        <dbReference type="ARBA" id="ARBA00022741"/>
    </source>
</evidence>
<keyword evidence="12" id="KW-1185">Reference proteome</keyword>
<dbReference type="InterPro" id="IPR017441">
    <property type="entry name" value="Protein_kinase_ATP_BS"/>
</dbReference>
<feature type="compositionally biased region" description="Basic and acidic residues" evidence="9">
    <location>
        <begin position="124"/>
        <end position="140"/>
    </location>
</feature>
<dbReference type="OrthoDB" id="341578at2759"/>
<dbReference type="Gene3D" id="3.30.200.20">
    <property type="entry name" value="Phosphorylase Kinase, domain 1"/>
    <property type="match status" value="1"/>
</dbReference>
<protein>
    <submittedName>
        <fullName evidence="13">Protein kinase C delta type-like</fullName>
    </submittedName>
</protein>
<keyword evidence="1 8" id="KW-0723">Serine/threonine-protein kinase</keyword>
<organism evidence="12 13">
    <name type="scientific">Xenopus laevis</name>
    <name type="common">African clawed frog</name>
    <dbReference type="NCBI Taxonomy" id="8355"/>
    <lineage>
        <taxon>Eukaryota</taxon>
        <taxon>Metazoa</taxon>
        <taxon>Chordata</taxon>
        <taxon>Craniata</taxon>
        <taxon>Vertebrata</taxon>
        <taxon>Euteleostomi</taxon>
        <taxon>Amphibia</taxon>
        <taxon>Batrachia</taxon>
        <taxon>Anura</taxon>
        <taxon>Pipoidea</taxon>
        <taxon>Pipidae</taxon>
        <taxon>Xenopodinae</taxon>
        <taxon>Xenopus</taxon>
        <taxon>Xenopus</taxon>
    </lineage>
</organism>
<feature type="domain" description="Protein kinase" evidence="10">
    <location>
        <begin position="143"/>
        <end position="395"/>
    </location>
</feature>
<evidence type="ECO:0000256" key="5">
    <source>
        <dbReference type="ARBA" id="ARBA00022777"/>
    </source>
</evidence>
<feature type="compositionally biased region" description="Basic residues" evidence="9">
    <location>
        <begin position="89"/>
        <end position="100"/>
    </location>
</feature>
<dbReference type="Proteomes" id="UP000186698">
    <property type="component" value="Chromosome 2L"/>
</dbReference>
<dbReference type="Gene3D" id="1.10.510.10">
    <property type="entry name" value="Transferase(Phosphotransferase) domain 1"/>
    <property type="match status" value="1"/>
</dbReference>
<dbReference type="RefSeq" id="XP_041438361.1">
    <property type="nucleotide sequence ID" value="XM_041582427.1"/>
</dbReference>
<dbReference type="GeneID" id="121400029"/>
<evidence type="ECO:0000256" key="3">
    <source>
        <dbReference type="ARBA" id="ARBA00022679"/>
    </source>
</evidence>
<reference evidence="13" key="1">
    <citation type="submission" date="2025-08" db="UniProtKB">
        <authorList>
            <consortium name="RefSeq"/>
        </authorList>
    </citation>
    <scope>IDENTIFICATION</scope>
    <source>
        <strain evidence="13">J_2021</strain>
        <tissue evidence="13">Erythrocytes</tissue>
    </source>
</reference>
<evidence type="ECO:0000256" key="8">
    <source>
        <dbReference type="RuleBase" id="RU000304"/>
    </source>
</evidence>
<evidence type="ECO:0000313" key="13">
    <source>
        <dbReference type="RefSeq" id="XP_041438361.1"/>
    </source>
</evidence>
<dbReference type="InterPro" id="IPR008271">
    <property type="entry name" value="Ser/Thr_kinase_AS"/>
</dbReference>
<dbReference type="GO" id="GO:0005524">
    <property type="term" value="F:ATP binding"/>
    <property type="evidence" value="ECO:0007669"/>
    <property type="project" value="UniProtKB-UniRule"/>
</dbReference>
<sequence length="452" mass="51718">MAHNTLEISSKKRQLQSKEEIENKKKIRLEDSKKTPEESKDHRHKKKKIKCKSSEEDAAERSGHEAKKIQLRLEEENEKGIGAEDIKKTAAHRHSTHRKNRDHEDLKKTKRSRSPDEDIAGPTEQKKPRIEAPRPPHLDIKNYTFHTQLGSGGYGRVMLASFPGKDKPVAVKIIAKKQNEKDQAILKEVCIMKLATKCDFICPAFAAFQSQVQAFIVMEHASGGTLLKQIRSQGNLTQRRILFYSAEMVVGLQFLHANGIIHRDFKPDNVLLDDEGHVKICDFGLSVENMFGPKTHSGGAGTFGFRAPEVMSQMDYNAGADWWSFGVTLYEMATGNLPYSAKGNTKEQLHQVLQRQPYYPSYLCPELQDLLCKLLKNEPDQRLGVNGNIREHPFFACLDWEEVEQRRLEPPFKPKVRPIEYYGEKKIEFPTGDSSESRMLEDFSFLDPNWQE</sequence>
<keyword evidence="2" id="KW-0597">Phosphoprotein</keyword>
<feature type="binding site" evidence="7">
    <location>
        <position position="177"/>
    </location>
    <ligand>
        <name>ATP</name>
        <dbReference type="ChEBI" id="CHEBI:30616"/>
    </ligand>
</feature>
<keyword evidence="3" id="KW-0808">Transferase</keyword>
<dbReference type="GO" id="GO:0005634">
    <property type="term" value="C:nucleus"/>
    <property type="evidence" value="ECO:0000318"/>
    <property type="project" value="GO_Central"/>
</dbReference>
<dbReference type="PROSITE" id="PS50011">
    <property type="entry name" value="PROTEIN_KINASE_DOM"/>
    <property type="match status" value="1"/>
</dbReference>
<accession>A0A8J1MAI7</accession>
<name>A0A8J1MAI7_XENLA</name>
<dbReference type="InterPro" id="IPR011009">
    <property type="entry name" value="Kinase-like_dom_sf"/>
</dbReference>
<keyword evidence="5" id="KW-0418">Kinase</keyword>
<feature type="compositionally biased region" description="Basic residues" evidence="9">
    <location>
        <begin position="42"/>
        <end position="51"/>
    </location>
</feature>
<dbReference type="PANTHER" id="PTHR24351">
    <property type="entry name" value="RIBOSOMAL PROTEIN S6 KINASE"/>
    <property type="match status" value="1"/>
</dbReference>
<evidence type="ECO:0000313" key="12">
    <source>
        <dbReference type="Proteomes" id="UP000186698"/>
    </source>
</evidence>
<keyword evidence="6 7" id="KW-0067">ATP-binding</keyword>
<dbReference type="InterPro" id="IPR000719">
    <property type="entry name" value="Prot_kinase_dom"/>
</dbReference>
<dbReference type="Pfam" id="PF00069">
    <property type="entry name" value="Pkinase"/>
    <property type="match status" value="1"/>
</dbReference>
<dbReference type="InterPro" id="IPR000961">
    <property type="entry name" value="AGC-kinase_C"/>
</dbReference>
<comment type="similarity">
    <text evidence="8">Belongs to the protein kinase superfamily.</text>
</comment>
<proteinExistence type="inferred from homology"/>
<evidence type="ECO:0000256" key="1">
    <source>
        <dbReference type="ARBA" id="ARBA00022527"/>
    </source>
</evidence>
<dbReference type="GO" id="GO:0004674">
    <property type="term" value="F:protein serine/threonine kinase activity"/>
    <property type="evidence" value="ECO:0000318"/>
    <property type="project" value="GO_Central"/>
</dbReference>
<feature type="domain" description="AGC-kinase C-terminal" evidence="11">
    <location>
        <begin position="396"/>
        <end position="452"/>
    </location>
</feature>
<evidence type="ECO:0000259" key="11">
    <source>
        <dbReference type="PROSITE" id="PS51285"/>
    </source>
</evidence>
<evidence type="ECO:0000259" key="10">
    <source>
        <dbReference type="PROSITE" id="PS50011"/>
    </source>
</evidence>
<gene>
    <name evidence="13" type="primary">LOC121400029</name>
</gene>
<evidence type="ECO:0000256" key="2">
    <source>
        <dbReference type="ARBA" id="ARBA00022553"/>
    </source>
</evidence>
<dbReference type="FunFam" id="1.10.510.10:FF:000048">
    <property type="entry name" value="Protein kinase C"/>
    <property type="match status" value="1"/>
</dbReference>
<feature type="compositionally biased region" description="Basic and acidic residues" evidence="9">
    <location>
        <begin position="16"/>
        <end position="41"/>
    </location>
</feature>
<keyword evidence="4 7" id="KW-0547">Nucleotide-binding</keyword>
<feature type="region of interest" description="Disordered" evidence="9">
    <location>
        <begin position="1"/>
        <end position="140"/>
    </location>
</feature>
<dbReference type="SUPFAM" id="SSF56112">
    <property type="entry name" value="Protein kinase-like (PK-like)"/>
    <property type="match status" value="1"/>
</dbReference>
<evidence type="ECO:0000256" key="9">
    <source>
        <dbReference type="SAM" id="MobiDB-lite"/>
    </source>
</evidence>
<feature type="compositionally biased region" description="Basic and acidic residues" evidence="9">
    <location>
        <begin position="52"/>
        <end position="88"/>
    </location>
</feature>